<reference evidence="1 2" key="1">
    <citation type="journal article" date="2023" name="Sci. Data">
        <title>Genome assembly of the Korean intertidal mud-creeper Batillaria attramentaria.</title>
        <authorList>
            <person name="Patra A.K."/>
            <person name="Ho P.T."/>
            <person name="Jun S."/>
            <person name="Lee S.J."/>
            <person name="Kim Y."/>
            <person name="Won Y.J."/>
        </authorList>
    </citation>
    <scope>NUCLEOTIDE SEQUENCE [LARGE SCALE GENOMIC DNA]</scope>
    <source>
        <strain evidence="1">Wonlab-2016</strain>
    </source>
</reference>
<proteinExistence type="predicted"/>
<name>A0ABD0JK80_9CAEN</name>
<dbReference type="EMBL" id="JACVVK020000411">
    <property type="protein sequence ID" value="KAK7475281.1"/>
    <property type="molecule type" value="Genomic_DNA"/>
</dbReference>
<dbReference type="AlphaFoldDB" id="A0ABD0JK80"/>
<evidence type="ECO:0000313" key="1">
    <source>
        <dbReference type="EMBL" id="KAK7475281.1"/>
    </source>
</evidence>
<gene>
    <name evidence="1" type="ORF">BaRGS_00033512</name>
</gene>
<sequence length="135" mass="15019">VVSAGPIVTSQTYEFTTLTCSLEGFSISDDSELLLLQIRGNFPDEQRVALATLDKSAGARESSSLKTYFPVSGVSGTMRVPTPLFISAWWTLMRISLVRCMWDSLPRRSSCPRHDEALHYAECLARDSPSIRGRF</sequence>
<keyword evidence="2" id="KW-1185">Reference proteome</keyword>
<comment type="caution">
    <text evidence="1">The sequence shown here is derived from an EMBL/GenBank/DDBJ whole genome shotgun (WGS) entry which is preliminary data.</text>
</comment>
<evidence type="ECO:0000313" key="2">
    <source>
        <dbReference type="Proteomes" id="UP001519460"/>
    </source>
</evidence>
<accession>A0ABD0JK80</accession>
<feature type="non-terminal residue" evidence="1">
    <location>
        <position position="1"/>
    </location>
</feature>
<protein>
    <submittedName>
        <fullName evidence="1">Uncharacterized protein</fullName>
    </submittedName>
</protein>
<organism evidence="1 2">
    <name type="scientific">Batillaria attramentaria</name>
    <dbReference type="NCBI Taxonomy" id="370345"/>
    <lineage>
        <taxon>Eukaryota</taxon>
        <taxon>Metazoa</taxon>
        <taxon>Spiralia</taxon>
        <taxon>Lophotrochozoa</taxon>
        <taxon>Mollusca</taxon>
        <taxon>Gastropoda</taxon>
        <taxon>Caenogastropoda</taxon>
        <taxon>Sorbeoconcha</taxon>
        <taxon>Cerithioidea</taxon>
        <taxon>Batillariidae</taxon>
        <taxon>Batillaria</taxon>
    </lineage>
</organism>
<dbReference type="Proteomes" id="UP001519460">
    <property type="component" value="Unassembled WGS sequence"/>
</dbReference>